<evidence type="ECO:0000256" key="2">
    <source>
        <dbReference type="ARBA" id="ARBA00022448"/>
    </source>
</evidence>
<reference evidence="9 10" key="1">
    <citation type="submission" date="2018-06" db="EMBL/GenBank/DDBJ databases">
        <title>The draft genome sequence of Crocinitomix sp. SM1701.</title>
        <authorList>
            <person name="Zhang X."/>
        </authorList>
    </citation>
    <scope>NUCLEOTIDE SEQUENCE [LARGE SCALE GENOMIC DNA]</scope>
    <source>
        <strain evidence="9 10">SM1701</strain>
    </source>
</reference>
<evidence type="ECO:0000256" key="5">
    <source>
        <dbReference type="ARBA" id="ARBA00022989"/>
    </source>
</evidence>
<dbReference type="InterPro" id="IPR005807">
    <property type="entry name" value="SecE_bac"/>
</dbReference>
<accession>A0A2W1N0V8</accession>
<evidence type="ECO:0000256" key="6">
    <source>
        <dbReference type="ARBA" id="ARBA00023010"/>
    </source>
</evidence>
<dbReference type="AlphaFoldDB" id="A0A2W1N0V8"/>
<keyword evidence="3 8" id="KW-0812">Transmembrane</keyword>
<dbReference type="GO" id="GO:0006605">
    <property type="term" value="P:protein targeting"/>
    <property type="evidence" value="ECO:0007669"/>
    <property type="project" value="UniProtKB-UniRule"/>
</dbReference>
<dbReference type="RefSeq" id="WP_111063294.1">
    <property type="nucleotide sequence ID" value="NZ_JBHUCU010000032.1"/>
</dbReference>
<comment type="function">
    <text evidence="8">Essential subunit of the Sec protein translocation channel SecYEG. Clamps together the 2 halves of SecY. May contact the channel plug during translocation.</text>
</comment>
<comment type="similarity">
    <text evidence="8">Belongs to the SecE/SEC61-gamma family.</text>
</comment>
<dbReference type="GO" id="GO:0008320">
    <property type="term" value="F:protein transmembrane transporter activity"/>
    <property type="evidence" value="ECO:0007669"/>
    <property type="project" value="UniProtKB-UniRule"/>
</dbReference>
<name>A0A2W1N0V8_9FLAO</name>
<dbReference type="InterPro" id="IPR038379">
    <property type="entry name" value="SecE_sf"/>
</dbReference>
<proteinExistence type="inferred from homology"/>
<feature type="transmembrane region" description="Helical" evidence="8">
    <location>
        <begin position="32"/>
        <end position="52"/>
    </location>
</feature>
<keyword evidence="8" id="KW-1003">Cell membrane</keyword>
<dbReference type="GO" id="GO:0005886">
    <property type="term" value="C:plasma membrane"/>
    <property type="evidence" value="ECO:0007669"/>
    <property type="project" value="UniProtKB-SubCell"/>
</dbReference>
<keyword evidence="4 8" id="KW-0653">Protein transport</keyword>
<organism evidence="9 10">
    <name type="scientific">Putridiphycobacter roseus</name>
    <dbReference type="NCBI Taxonomy" id="2219161"/>
    <lineage>
        <taxon>Bacteria</taxon>
        <taxon>Pseudomonadati</taxon>
        <taxon>Bacteroidota</taxon>
        <taxon>Flavobacteriia</taxon>
        <taxon>Flavobacteriales</taxon>
        <taxon>Crocinitomicaceae</taxon>
        <taxon>Putridiphycobacter</taxon>
    </lineage>
</organism>
<dbReference type="NCBIfam" id="TIGR00964">
    <property type="entry name" value="secE_bact"/>
    <property type="match status" value="1"/>
</dbReference>
<gene>
    <name evidence="8 9" type="primary">secE</name>
    <name evidence="9" type="ORF">DNU06_09245</name>
</gene>
<dbReference type="GO" id="GO:0065002">
    <property type="term" value="P:intracellular protein transmembrane transport"/>
    <property type="evidence" value="ECO:0007669"/>
    <property type="project" value="UniProtKB-UniRule"/>
</dbReference>
<dbReference type="EMBL" id="QKSB01000005">
    <property type="protein sequence ID" value="PZE17170.1"/>
    <property type="molecule type" value="Genomic_DNA"/>
</dbReference>
<dbReference type="GO" id="GO:0009306">
    <property type="term" value="P:protein secretion"/>
    <property type="evidence" value="ECO:0007669"/>
    <property type="project" value="UniProtKB-UniRule"/>
</dbReference>
<dbReference type="GO" id="GO:0043952">
    <property type="term" value="P:protein transport by the Sec complex"/>
    <property type="evidence" value="ECO:0007669"/>
    <property type="project" value="UniProtKB-UniRule"/>
</dbReference>
<dbReference type="HAMAP" id="MF_00422">
    <property type="entry name" value="SecE"/>
    <property type="match status" value="1"/>
</dbReference>
<dbReference type="Gene3D" id="1.20.5.1030">
    <property type="entry name" value="Preprotein translocase secy subunit"/>
    <property type="match status" value="1"/>
</dbReference>
<evidence type="ECO:0000256" key="3">
    <source>
        <dbReference type="ARBA" id="ARBA00022692"/>
    </source>
</evidence>
<dbReference type="Pfam" id="PF00584">
    <property type="entry name" value="SecE"/>
    <property type="match status" value="1"/>
</dbReference>
<keyword evidence="10" id="KW-1185">Reference proteome</keyword>
<evidence type="ECO:0000313" key="9">
    <source>
        <dbReference type="EMBL" id="PZE17170.1"/>
    </source>
</evidence>
<keyword evidence="5 8" id="KW-1133">Transmembrane helix</keyword>
<keyword evidence="2 8" id="KW-0813">Transport</keyword>
<comment type="subunit">
    <text evidence="8">Component of the Sec protein translocase complex. Heterotrimer consisting of SecY, SecE and SecG subunits. The heterotrimers can form oligomers, although 1 heterotrimer is thought to be able to translocate proteins. Interacts with the ribosome. Interacts with SecDF, and other proteins may be involved. Interacts with SecA.</text>
</comment>
<evidence type="ECO:0000256" key="8">
    <source>
        <dbReference type="HAMAP-Rule" id="MF_00422"/>
    </source>
</evidence>
<evidence type="ECO:0000256" key="7">
    <source>
        <dbReference type="ARBA" id="ARBA00023136"/>
    </source>
</evidence>
<dbReference type="OrthoDB" id="9810735at2"/>
<keyword evidence="6 8" id="KW-0811">Translocation</keyword>
<evidence type="ECO:0000256" key="4">
    <source>
        <dbReference type="ARBA" id="ARBA00022927"/>
    </source>
</evidence>
<dbReference type="Proteomes" id="UP000249248">
    <property type="component" value="Unassembled WGS sequence"/>
</dbReference>
<protein>
    <recommendedName>
        <fullName evidence="8">Protein translocase subunit SecE</fullName>
    </recommendedName>
</protein>
<comment type="caution">
    <text evidence="9">The sequence shown here is derived from an EMBL/GenBank/DDBJ whole genome shotgun (WGS) entry which is preliminary data.</text>
</comment>
<dbReference type="InterPro" id="IPR001901">
    <property type="entry name" value="Translocase_SecE/Sec61-g"/>
</dbReference>
<keyword evidence="7 8" id="KW-0472">Membrane</keyword>
<sequence>MANIITYIEESYQELIHKVTWPTWNELQSTSIVVLVASLMFALSIFVMDYIFGINVGNMWAGLMGFFYKMVGLIN</sequence>
<evidence type="ECO:0000256" key="1">
    <source>
        <dbReference type="ARBA" id="ARBA00004370"/>
    </source>
</evidence>
<evidence type="ECO:0000313" key="10">
    <source>
        <dbReference type="Proteomes" id="UP000249248"/>
    </source>
</evidence>
<comment type="subcellular location">
    <subcellularLocation>
        <location evidence="8">Cell membrane</location>
        <topology evidence="8">Single-pass membrane protein</topology>
    </subcellularLocation>
    <subcellularLocation>
        <location evidence="1">Membrane</location>
    </subcellularLocation>
</comment>